<dbReference type="AlphaFoldDB" id="A0A1Y2FEP3"/>
<evidence type="ECO:0000313" key="3">
    <source>
        <dbReference type="EMBL" id="ORY81305.1"/>
    </source>
</evidence>
<keyword evidence="2" id="KW-1133">Transmembrane helix</keyword>
<evidence type="ECO:0000256" key="2">
    <source>
        <dbReference type="SAM" id="Phobius"/>
    </source>
</evidence>
<name>A0A1Y2FEP3_9BASI</name>
<organism evidence="3 4">
    <name type="scientific">Leucosporidium creatinivorum</name>
    <dbReference type="NCBI Taxonomy" id="106004"/>
    <lineage>
        <taxon>Eukaryota</taxon>
        <taxon>Fungi</taxon>
        <taxon>Dikarya</taxon>
        <taxon>Basidiomycota</taxon>
        <taxon>Pucciniomycotina</taxon>
        <taxon>Microbotryomycetes</taxon>
        <taxon>Leucosporidiales</taxon>
        <taxon>Leucosporidium</taxon>
    </lineage>
</organism>
<proteinExistence type="predicted"/>
<evidence type="ECO:0000313" key="4">
    <source>
        <dbReference type="Proteomes" id="UP000193467"/>
    </source>
</evidence>
<feature type="region of interest" description="Disordered" evidence="1">
    <location>
        <begin position="60"/>
        <end position="99"/>
    </location>
</feature>
<dbReference type="InParanoid" id="A0A1Y2FEP3"/>
<dbReference type="Proteomes" id="UP000193467">
    <property type="component" value="Unassembled WGS sequence"/>
</dbReference>
<sequence>MVTMTGLIYAGASLAVAVWTHETITSAYVLSTLTLITLYGFGILGLFASALSLAQSLVGSSSSSNIHSPSTDPSNSTKPHGTRVHVSVQTRTEIDRETERERNVVQLELADWQRAAEEKDGFVEQPL</sequence>
<evidence type="ECO:0000256" key="1">
    <source>
        <dbReference type="SAM" id="MobiDB-lite"/>
    </source>
</evidence>
<comment type="caution">
    <text evidence="3">The sequence shown here is derived from an EMBL/GenBank/DDBJ whole genome shotgun (WGS) entry which is preliminary data.</text>
</comment>
<feature type="compositionally biased region" description="Low complexity" evidence="1">
    <location>
        <begin position="60"/>
        <end position="70"/>
    </location>
</feature>
<keyword evidence="4" id="KW-1185">Reference proteome</keyword>
<keyword evidence="2" id="KW-0472">Membrane</keyword>
<dbReference type="EMBL" id="MCGR01000023">
    <property type="protein sequence ID" value="ORY81305.1"/>
    <property type="molecule type" value="Genomic_DNA"/>
</dbReference>
<reference evidence="3 4" key="1">
    <citation type="submission" date="2016-07" db="EMBL/GenBank/DDBJ databases">
        <title>Pervasive Adenine N6-methylation of Active Genes in Fungi.</title>
        <authorList>
            <consortium name="DOE Joint Genome Institute"/>
            <person name="Mondo S.J."/>
            <person name="Dannebaum R.O."/>
            <person name="Kuo R.C."/>
            <person name="Labutti K."/>
            <person name="Haridas S."/>
            <person name="Kuo A."/>
            <person name="Salamov A."/>
            <person name="Ahrendt S.R."/>
            <person name="Lipzen A."/>
            <person name="Sullivan W."/>
            <person name="Andreopoulos W.B."/>
            <person name="Clum A."/>
            <person name="Lindquist E."/>
            <person name="Daum C."/>
            <person name="Ramamoorthy G.K."/>
            <person name="Gryganskyi A."/>
            <person name="Culley D."/>
            <person name="Magnuson J.K."/>
            <person name="James T.Y."/>
            <person name="O'Malley M.A."/>
            <person name="Stajich J.E."/>
            <person name="Spatafora J.W."/>
            <person name="Visel A."/>
            <person name="Grigoriev I.V."/>
        </authorList>
    </citation>
    <scope>NUCLEOTIDE SEQUENCE [LARGE SCALE GENOMIC DNA]</scope>
    <source>
        <strain evidence="3 4">62-1032</strain>
    </source>
</reference>
<protein>
    <submittedName>
        <fullName evidence="3">Uncharacterized protein</fullName>
    </submittedName>
</protein>
<feature type="transmembrane region" description="Helical" evidence="2">
    <location>
        <begin position="30"/>
        <end position="54"/>
    </location>
</feature>
<keyword evidence="2" id="KW-0812">Transmembrane</keyword>
<accession>A0A1Y2FEP3</accession>
<gene>
    <name evidence="3" type="ORF">BCR35DRAFT_331714</name>
</gene>